<dbReference type="InterPro" id="IPR020094">
    <property type="entry name" value="TruA/RsuA/RluB/E/F_N"/>
</dbReference>
<dbReference type="FunCoup" id="C1F1S9">
    <property type="interactions" value="470"/>
</dbReference>
<dbReference type="Gene3D" id="3.30.70.580">
    <property type="entry name" value="Pseudouridine synthase I, catalytic domain, N-terminal subdomain"/>
    <property type="match status" value="1"/>
</dbReference>
<dbReference type="RefSeq" id="WP_015895863.1">
    <property type="nucleotide sequence ID" value="NC_012483.1"/>
</dbReference>
<evidence type="ECO:0000259" key="8">
    <source>
        <dbReference type="Pfam" id="PF01416"/>
    </source>
</evidence>
<evidence type="ECO:0000256" key="3">
    <source>
        <dbReference type="ARBA" id="ARBA00023235"/>
    </source>
</evidence>
<keyword evidence="2 4" id="KW-0819">tRNA processing</keyword>
<dbReference type="Pfam" id="PF01416">
    <property type="entry name" value="PseudoU_synth_1"/>
    <property type="match status" value="2"/>
</dbReference>
<gene>
    <name evidence="4" type="primary">truA</name>
    <name evidence="9" type="ordered locus">ACP_0688</name>
</gene>
<feature type="binding site" evidence="4 6">
    <location>
        <position position="111"/>
    </location>
    <ligand>
        <name>substrate</name>
    </ligand>
</feature>
<organism evidence="9 10">
    <name type="scientific">Acidobacterium capsulatum (strain ATCC 51196 / DSM 11244 / BCRC 80197 / JCM 7670 / NBRC 15755 / NCIMB 13165 / 161)</name>
    <dbReference type="NCBI Taxonomy" id="240015"/>
    <lineage>
        <taxon>Bacteria</taxon>
        <taxon>Pseudomonadati</taxon>
        <taxon>Acidobacteriota</taxon>
        <taxon>Terriglobia</taxon>
        <taxon>Terriglobales</taxon>
        <taxon>Acidobacteriaceae</taxon>
        <taxon>Acidobacterium</taxon>
    </lineage>
</organism>
<dbReference type="EC" id="5.4.99.12" evidence="4"/>
<evidence type="ECO:0000256" key="7">
    <source>
        <dbReference type="RuleBase" id="RU003792"/>
    </source>
</evidence>
<evidence type="ECO:0000256" key="1">
    <source>
        <dbReference type="ARBA" id="ARBA00009375"/>
    </source>
</evidence>
<dbReference type="InterPro" id="IPR020103">
    <property type="entry name" value="PsdUridine_synth_cat_dom_sf"/>
</dbReference>
<evidence type="ECO:0000313" key="10">
    <source>
        <dbReference type="Proteomes" id="UP000002207"/>
    </source>
</evidence>
<feature type="active site" description="Nucleophile" evidence="4 5">
    <location>
        <position position="53"/>
    </location>
</feature>
<feature type="domain" description="Pseudouridine synthase I TruA alpha/beta" evidence="8">
    <location>
        <begin position="144"/>
        <end position="254"/>
    </location>
</feature>
<dbReference type="PANTHER" id="PTHR11142:SF0">
    <property type="entry name" value="TRNA PSEUDOURIDINE SYNTHASE-LIKE 1"/>
    <property type="match status" value="1"/>
</dbReference>
<dbReference type="InterPro" id="IPR020097">
    <property type="entry name" value="PsdUridine_synth_TruA_a/b_dom"/>
</dbReference>
<dbReference type="STRING" id="240015.ACP_0688"/>
<dbReference type="KEGG" id="aca:ACP_0688"/>
<dbReference type="HOGENOM" id="CLU_014673_0_1_0"/>
<comment type="subunit">
    <text evidence="4">Homodimer.</text>
</comment>
<dbReference type="InterPro" id="IPR001406">
    <property type="entry name" value="PsdUridine_synth_TruA"/>
</dbReference>
<name>C1F1S9_ACIC5</name>
<reference evidence="9 10" key="1">
    <citation type="journal article" date="2009" name="Appl. Environ. Microbiol.">
        <title>Three genomes from the phylum Acidobacteria provide insight into the lifestyles of these microorganisms in soils.</title>
        <authorList>
            <person name="Ward N.L."/>
            <person name="Challacombe J.F."/>
            <person name="Janssen P.H."/>
            <person name="Henrissat B."/>
            <person name="Coutinho P.M."/>
            <person name="Wu M."/>
            <person name="Xie G."/>
            <person name="Haft D.H."/>
            <person name="Sait M."/>
            <person name="Badger J."/>
            <person name="Barabote R.D."/>
            <person name="Bradley B."/>
            <person name="Brettin T.S."/>
            <person name="Brinkac L.M."/>
            <person name="Bruce D."/>
            <person name="Creasy T."/>
            <person name="Daugherty S.C."/>
            <person name="Davidsen T.M."/>
            <person name="DeBoy R.T."/>
            <person name="Detter J.C."/>
            <person name="Dodson R.J."/>
            <person name="Durkin A.S."/>
            <person name="Ganapathy A."/>
            <person name="Gwinn-Giglio M."/>
            <person name="Han C.S."/>
            <person name="Khouri H."/>
            <person name="Kiss H."/>
            <person name="Kothari S.P."/>
            <person name="Madupu R."/>
            <person name="Nelson K.E."/>
            <person name="Nelson W.C."/>
            <person name="Paulsen I."/>
            <person name="Penn K."/>
            <person name="Ren Q."/>
            <person name="Rosovitz M.J."/>
            <person name="Selengut J.D."/>
            <person name="Shrivastava S."/>
            <person name="Sullivan S.A."/>
            <person name="Tapia R."/>
            <person name="Thompson L.S."/>
            <person name="Watkins K.L."/>
            <person name="Yang Q."/>
            <person name="Yu C."/>
            <person name="Zafar N."/>
            <person name="Zhou L."/>
            <person name="Kuske C.R."/>
        </authorList>
    </citation>
    <scope>NUCLEOTIDE SEQUENCE [LARGE SCALE GENOMIC DNA]</scope>
    <source>
        <strain evidence="10">ATCC 51196 / DSM 11244 / BCRC 80197 / JCM 7670 / NBRC 15755 / NCIMB 13165 / 161</strain>
    </source>
</reference>
<dbReference type="SUPFAM" id="SSF55120">
    <property type="entry name" value="Pseudouridine synthase"/>
    <property type="match status" value="1"/>
</dbReference>
<dbReference type="GO" id="GO:0160147">
    <property type="term" value="F:tRNA pseudouridine(38-40) synthase activity"/>
    <property type="evidence" value="ECO:0007669"/>
    <property type="project" value="UniProtKB-EC"/>
</dbReference>
<evidence type="ECO:0000256" key="5">
    <source>
        <dbReference type="PIRSR" id="PIRSR001430-1"/>
    </source>
</evidence>
<dbReference type="Proteomes" id="UP000002207">
    <property type="component" value="Chromosome"/>
</dbReference>
<dbReference type="PIRSF" id="PIRSF001430">
    <property type="entry name" value="tRNA_psdUrid_synth"/>
    <property type="match status" value="1"/>
</dbReference>
<evidence type="ECO:0000256" key="6">
    <source>
        <dbReference type="PIRSR" id="PIRSR001430-2"/>
    </source>
</evidence>
<dbReference type="EMBL" id="CP001472">
    <property type="protein sequence ID" value="ACO33465.1"/>
    <property type="molecule type" value="Genomic_DNA"/>
</dbReference>
<dbReference type="PANTHER" id="PTHR11142">
    <property type="entry name" value="PSEUDOURIDYLATE SYNTHASE"/>
    <property type="match status" value="1"/>
</dbReference>
<dbReference type="InterPro" id="IPR020095">
    <property type="entry name" value="PsdUridine_synth_TruA_C"/>
</dbReference>
<keyword evidence="10" id="KW-1185">Reference proteome</keyword>
<dbReference type="GO" id="GO:0031119">
    <property type="term" value="P:tRNA pseudouridine synthesis"/>
    <property type="evidence" value="ECO:0007669"/>
    <property type="project" value="UniProtKB-UniRule"/>
</dbReference>
<dbReference type="Gene3D" id="3.30.70.660">
    <property type="entry name" value="Pseudouridine synthase I, catalytic domain, C-terminal subdomain"/>
    <property type="match status" value="1"/>
</dbReference>
<dbReference type="HAMAP" id="MF_00171">
    <property type="entry name" value="TruA"/>
    <property type="match status" value="1"/>
</dbReference>
<dbReference type="NCBIfam" id="TIGR00071">
    <property type="entry name" value="hisT_truA"/>
    <property type="match status" value="1"/>
</dbReference>
<dbReference type="AlphaFoldDB" id="C1F1S9"/>
<comment type="caution">
    <text evidence="4">Lacks conserved residue(s) required for the propagation of feature annotation.</text>
</comment>
<dbReference type="CDD" id="cd02570">
    <property type="entry name" value="PseudoU_synth_EcTruA"/>
    <property type="match status" value="1"/>
</dbReference>
<feature type="domain" description="Pseudouridine synthase I TruA alpha/beta" evidence="8">
    <location>
        <begin position="10"/>
        <end position="103"/>
    </location>
</feature>
<comment type="catalytic activity">
    <reaction evidence="4 7">
        <text>uridine(38/39/40) in tRNA = pseudouridine(38/39/40) in tRNA</text>
        <dbReference type="Rhea" id="RHEA:22376"/>
        <dbReference type="Rhea" id="RHEA-COMP:10085"/>
        <dbReference type="Rhea" id="RHEA-COMP:10087"/>
        <dbReference type="ChEBI" id="CHEBI:65314"/>
        <dbReference type="ChEBI" id="CHEBI:65315"/>
        <dbReference type="EC" id="5.4.99.12"/>
    </reaction>
</comment>
<sequence length="254" mass="28184">MPLNWKLTLAYDGTDYRGWQVQPELPTIQGELAAAVERITGERVLPQGSGRTDAGVHALGQVASFVLKAPIPAENLHRALNRTLPAAIRVLGAESMPEDFHARHSARSKWYEYRIFRGEVCPPWTARYVYALHWPLDVEAMRRAAAAFVGEHDFRSFAASDPDVAARGSEDAEESHVRTIFASGWAEEDDLLIYRVHGNGFLHHMVRNLVGTMIGVGRRQFDAEDMPGLLALRDRSAAGATAPARGLFLYSVCY</sequence>
<evidence type="ECO:0000256" key="4">
    <source>
        <dbReference type="HAMAP-Rule" id="MF_00171"/>
    </source>
</evidence>
<dbReference type="InParanoid" id="C1F1S9"/>
<protein>
    <recommendedName>
        <fullName evidence="4">tRNA pseudouridine synthase A</fullName>
        <ecNumber evidence="4">5.4.99.12</ecNumber>
    </recommendedName>
    <alternativeName>
        <fullName evidence="4">tRNA pseudouridine(38-40) synthase</fullName>
    </alternativeName>
    <alternativeName>
        <fullName evidence="4">tRNA pseudouridylate synthase I</fullName>
    </alternativeName>
    <alternativeName>
        <fullName evidence="4">tRNA-uridine isomerase I</fullName>
    </alternativeName>
</protein>
<evidence type="ECO:0000256" key="2">
    <source>
        <dbReference type="ARBA" id="ARBA00022694"/>
    </source>
</evidence>
<comment type="function">
    <text evidence="4">Formation of pseudouridine at positions 38, 39 and 40 in the anticodon stem and loop of transfer RNAs.</text>
</comment>
<dbReference type="GO" id="GO:0003723">
    <property type="term" value="F:RNA binding"/>
    <property type="evidence" value="ECO:0007669"/>
    <property type="project" value="InterPro"/>
</dbReference>
<keyword evidence="3 4" id="KW-0413">Isomerase</keyword>
<dbReference type="FunFam" id="3.30.70.580:FF:000001">
    <property type="entry name" value="tRNA pseudouridine synthase A"/>
    <property type="match status" value="1"/>
</dbReference>
<proteinExistence type="inferred from homology"/>
<evidence type="ECO:0000313" key="9">
    <source>
        <dbReference type="EMBL" id="ACO33465.1"/>
    </source>
</evidence>
<dbReference type="eggNOG" id="COG0101">
    <property type="taxonomic scope" value="Bacteria"/>
</dbReference>
<comment type="similarity">
    <text evidence="1 4 7">Belongs to the tRNA pseudouridine synthase TruA family.</text>
</comment>
<accession>C1F1S9</accession>